<keyword evidence="2 4" id="KW-0689">Ribosomal protein</keyword>
<keyword evidence="3 4" id="KW-0687">Ribonucleoprotein</keyword>
<evidence type="ECO:0000256" key="2">
    <source>
        <dbReference type="ARBA" id="ARBA00022980"/>
    </source>
</evidence>
<dbReference type="PANTHER" id="PTHR11655:SF14">
    <property type="entry name" value="LARGE RIBOSOMAL SUBUNIT PROTEIN UL6M"/>
    <property type="match status" value="1"/>
</dbReference>
<dbReference type="Proteomes" id="UP000789572">
    <property type="component" value="Unassembled WGS sequence"/>
</dbReference>
<dbReference type="InterPro" id="IPR000702">
    <property type="entry name" value="Ribosomal_uL6-like"/>
</dbReference>
<protein>
    <submittedName>
        <fullName evidence="6">662_t:CDS:1</fullName>
    </submittedName>
</protein>
<gene>
    <name evidence="6" type="ORF">POCULU_LOCUS587</name>
</gene>
<dbReference type="InterPro" id="IPR019906">
    <property type="entry name" value="Ribosomal_uL6_bac-type"/>
</dbReference>
<keyword evidence="7" id="KW-1185">Reference proteome</keyword>
<accession>A0A9N8VU66</accession>
<dbReference type="Gene3D" id="3.90.930.12">
    <property type="entry name" value="Ribosomal protein L6, alpha-beta domain"/>
    <property type="match status" value="2"/>
</dbReference>
<dbReference type="SUPFAM" id="SSF56053">
    <property type="entry name" value="Ribosomal protein L6"/>
    <property type="match status" value="2"/>
</dbReference>
<evidence type="ECO:0000313" key="7">
    <source>
        <dbReference type="Proteomes" id="UP000789572"/>
    </source>
</evidence>
<dbReference type="PANTHER" id="PTHR11655">
    <property type="entry name" value="60S/50S RIBOSOMAL PROTEIN L6/L9"/>
    <property type="match status" value="1"/>
</dbReference>
<name>A0A9N8VU66_9GLOM</name>
<dbReference type="GO" id="GO:0006412">
    <property type="term" value="P:translation"/>
    <property type="evidence" value="ECO:0007669"/>
    <property type="project" value="InterPro"/>
</dbReference>
<dbReference type="Pfam" id="PF00347">
    <property type="entry name" value="Ribosomal_L6"/>
    <property type="match status" value="1"/>
</dbReference>
<comment type="caution">
    <text evidence="6">The sequence shown here is derived from an EMBL/GenBank/DDBJ whole genome shotgun (WGS) entry which is preliminary data.</text>
</comment>
<evidence type="ECO:0000259" key="5">
    <source>
        <dbReference type="Pfam" id="PF00347"/>
    </source>
</evidence>
<dbReference type="GO" id="GO:0005762">
    <property type="term" value="C:mitochondrial large ribosomal subunit"/>
    <property type="evidence" value="ECO:0007669"/>
    <property type="project" value="TreeGrafter"/>
</dbReference>
<reference evidence="6" key="1">
    <citation type="submission" date="2021-06" db="EMBL/GenBank/DDBJ databases">
        <authorList>
            <person name="Kallberg Y."/>
            <person name="Tangrot J."/>
            <person name="Rosling A."/>
        </authorList>
    </citation>
    <scope>NUCLEOTIDE SEQUENCE</scope>
    <source>
        <strain evidence="6">IA702</strain>
    </source>
</reference>
<dbReference type="AlphaFoldDB" id="A0A9N8VU66"/>
<feature type="domain" description="Large ribosomal subunit protein uL6 alpha-beta" evidence="5">
    <location>
        <begin position="154"/>
        <end position="225"/>
    </location>
</feature>
<dbReference type="GO" id="GO:0003735">
    <property type="term" value="F:structural constituent of ribosome"/>
    <property type="evidence" value="ECO:0007669"/>
    <property type="project" value="InterPro"/>
</dbReference>
<dbReference type="InterPro" id="IPR020040">
    <property type="entry name" value="Ribosomal_uL6_a/b-dom"/>
</dbReference>
<evidence type="ECO:0000256" key="3">
    <source>
        <dbReference type="ARBA" id="ARBA00023274"/>
    </source>
</evidence>
<dbReference type="GO" id="GO:0019843">
    <property type="term" value="F:rRNA binding"/>
    <property type="evidence" value="ECO:0007669"/>
    <property type="project" value="InterPro"/>
</dbReference>
<dbReference type="PRINTS" id="PR00059">
    <property type="entry name" value="RIBOSOMALL6"/>
</dbReference>
<dbReference type="InterPro" id="IPR036789">
    <property type="entry name" value="Ribosomal_uL6-like_a/b-dom_sf"/>
</dbReference>
<sequence>MNIIRGALPVSYISSFARLSKHNATSFRLFSTSSCLLSHIGRTPILYPPEVTITHDPKPILNPKLKSEKDNTLLTISGPNGTHSLPIKPFIILNFSHPILSSNPISTQEAKLTVNVMDPCEKEQRSMWGTTRALIANYVTGVTEGHGVSLRLEGVGYRAAIEEGKLALRVGRTHPDILDIPEGVRCEVPKPTKILLSGSDKRAVMQFAAVIRSFRKPEPYNQKGIFVGDETIKKKIPKKK</sequence>
<evidence type="ECO:0000313" key="6">
    <source>
        <dbReference type="EMBL" id="CAG8461469.1"/>
    </source>
</evidence>
<comment type="similarity">
    <text evidence="1 4">Belongs to the universal ribosomal protein uL6 family.</text>
</comment>
<dbReference type="EMBL" id="CAJVPJ010000031">
    <property type="protein sequence ID" value="CAG8461469.1"/>
    <property type="molecule type" value="Genomic_DNA"/>
</dbReference>
<evidence type="ECO:0000256" key="1">
    <source>
        <dbReference type="ARBA" id="ARBA00009356"/>
    </source>
</evidence>
<proteinExistence type="inferred from homology"/>
<organism evidence="6 7">
    <name type="scientific">Paraglomus occultum</name>
    <dbReference type="NCBI Taxonomy" id="144539"/>
    <lineage>
        <taxon>Eukaryota</taxon>
        <taxon>Fungi</taxon>
        <taxon>Fungi incertae sedis</taxon>
        <taxon>Mucoromycota</taxon>
        <taxon>Glomeromycotina</taxon>
        <taxon>Glomeromycetes</taxon>
        <taxon>Paraglomerales</taxon>
        <taxon>Paraglomeraceae</taxon>
        <taxon>Paraglomus</taxon>
    </lineage>
</organism>
<evidence type="ECO:0000256" key="4">
    <source>
        <dbReference type="RuleBase" id="RU003869"/>
    </source>
</evidence>
<dbReference type="OrthoDB" id="540873at2759"/>